<protein>
    <submittedName>
        <fullName evidence="4">Alpha/beta hydrolase family protein</fullName>
        <ecNumber evidence="4">3.4.-.-</ecNumber>
    </submittedName>
</protein>
<dbReference type="Gene3D" id="2.120.10.30">
    <property type="entry name" value="TolB, C-terminal domain"/>
    <property type="match status" value="1"/>
</dbReference>
<reference evidence="5" key="1">
    <citation type="journal article" date="2019" name="Int. J. Syst. Evol. Microbiol.">
        <title>The Global Catalogue of Microorganisms (GCM) 10K type strain sequencing project: providing services to taxonomists for standard genome sequencing and annotation.</title>
        <authorList>
            <consortium name="The Broad Institute Genomics Platform"/>
            <consortium name="The Broad Institute Genome Sequencing Center for Infectious Disease"/>
            <person name="Wu L."/>
            <person name="Ma J."/>
        </authorList>
    </citation>
    <scope>NUCLEOTIDE SEQUENCE [LARGE SCALE GENOMIC DNA]</scope>
    <source>
        <strain evidence="5">CCUG 55585</strain>
    </source>
</reference>
<accession>A0ABW2YCW8</accession>
<comment type="caution">
    <text evidence="4">The sequence shown here is derived from an EMBL/GenBank/DDBJ whole genome shotgun (WGS) entry which is preliminary data.</text>
</comment>
<evidence type="ECO:0000259" key="3">
    <source>
        <dbReference type="Pfam" id="PF00326"/>
    </source>
</evidence>
<feature type="signal peptide" evidence="2">
    <location>
        <begin position="1"/>
        <end position="19"/>
    </location>
</feature>
<organism evidence="4 5">
    <name type="scientific">Lysobacter brunescens</name>
    <dbReference type="NCBI Taxonomy" id="262323"/>
    <lineage>
        <taxon>Bacteria</taxon>
        <taxon>Pseudomonadati</taxon>
        <taxon>Pseudomonadota</taxon>
        <taxon>Gammaproteobacteria</taxon>
        <taxon>Lysobacterales</taxon>
        <taxon>Lysobacteraceae</taxon>
        <taxon>Lysobacter</taxon>
    </lineage>
</organism>
<keyword evidence="1 4" id="KW-0378">Hydrolase</keyword>
<evidence type="ECO:0000256" key="1">
    <source>
        <dbReference type="ARBA" id="ARBA00022801"/>
    </source>
</evidence>
<keyword evidence="5" id="KW-1185">Reference proteome</keyword>
<keyword evidence="2" id="KW-0732">Signal</keyword>
<name>A0ABW2YCW8_9GAMM</name>
<dbReference type="GO" id="GO:0016787">
    <property type="term" value="F:hydrolase activity"/>
    <property type="evidence" value="ECO:0007669"/>
    <property type="project" value="UniProtKB-KW"/>
</dbReference>
<dbReference type="InterPro" id="IPR029058">
    <property type="entry name" value="AB_hydrolase_fold"/>
</dbReference>
<dbReference type="SUPFAM" id="SSF53474">
    <property type="entry name" value="alpha/beta-Hydrolases"/>
    <property type="match status" value="1"/>
</dbReference>
<sequence length="660" mass="72450">MLRTLLALALVGASQIAHAAEPADIPVQDFVRHPTYSSVRISPNGDYLAMTVDREGQDVLVVMRTKDLGIVKVNTLPDEKSVSQFHWVSPTRLMFSSIRKFGRFAQPFGTGEWYSVNADGSMPRVLNFAKRDATPTQARFSLLDNPQNEDGKILMTMSYPRSSEGVNTEVVQVDTTSGRWTSIGRAPRENCEMALDKDKAVRYAVCYDDEDAQGNYDQSNELYRRGDDGKWTLINSSKSSGKMLSVMGTSGDGRIYATQSDGKAPEAFGVIDSATGEFKSLFQDPVSEPSTYITSADRETVLAVVTAAGKPKITVIEDEHPDTAVYASLAEAFPDSFVNFSSATRDGKQIVVSVSSDRNPGDLYLYDRATGKARFLMRNRQWIDSKRMGTVKPISLTTRDGLKVHGYLTIPNGSDGKNLPMIVNVHGGPIGPRDDWGFNWETQLFASRGYAVLQVNYRGSGGFGKAFSDKGYGTWATDIMNDIIDATKWTIQQGYADKDRICIYGGSFGGYASMMAPAREPGMFKCAFGYVGAYDAEIQMTKSDTSESEGGRRYMLRALGKTKEERAAMSPVNHAAKIKIPVYLAAGARDARCPPENTEAMQKALINAGNPPEGMIIQSGEMHGFYKEENNLKLYTEMLNFFARHIRGRPAGTAPATASK</sequence>
<dbReference type="RefSeq" id="WP_386823804.1">
    <property type="nucleotide sequence ID" value="NZ_JBHTIF010000001.1"/>
</dbReference>
<feature type="chain" id="PRO_5045260863" evidence="2">
    <location>
        <begin position="20"/>
        <end position="660"/>
    </location>
</feature>
<gene>
    <name evidence="4" type="ORF">ACFQ0E_11595</name>
</gene>
<dbReference type="InterPro" id="IPR011042">
    <property type="entry name" value="6-blade_b-propeller_TolB-like"/>
</dbReference>
<dbReference type="EC" id="3.4.-.-" evidence="4"/>
<dbReference type="InterPro" id="IPR001375">
    <property type="entry name" value="Peptidase_S9_cat"/>
</dbReference>
<evidence type="ECO:0000256" key="2">
    <source>
        <dbReference type="SAM" id="SignalP"/>
    </source>
</evidence>
<dbReference type="PANTHER" id="PTHR42776:SF27">
    <property type="entry name" value="DIPEPTIDYL PEPTIDASE FAMILY MEMBER 6"/>
    <property type="match status" value="1"/>
</dbReference>
<dbReference type="SUPFAM" id="SSF82171">
    <property type="entry name" value="DPP6 N-terminal domain-like"/>
    <property type="match status" value="1"/>
</dbReference>
<dbReference type="Pfam" id="PF00326">
    <property type="entry name" value="Peptidase_S9"/>
    <property type="match status" value="1"/>
</dbReference>
<dbReference type="Gene3D" id="3.40.50.1820">
    <property type="entry name" value="alpha/beta hydrolase"/>
    <property type="match status" value="1"/>
</dbReference>
<dbReference type="Proteomes" id="UP001597110">
    <property type="component" value="Unassembled WGS sequence"/>
</dbReference>
<feature type="domain" description="Peptidase S9 prolyl oligopeptidase catalytic" evidence="3">
    <location>
        <begin position="436"/>
        <end position="647"/>
    </location>
</feature>
<evidence type="ECO:0000313" key="4">
    <source>
        <dbReference type="EMBL" id="MFD0726236.1"/>
    </source>
</evidence>
<dbReference type="EMBL" id="JBHTIF010000001">
    <property type="protein sequence ID" value="MFD0726236.1"/>
    <property type="molecule type" value="Genomic_DNA"/>
</dbReference>
<proteinExistence type="predicted"/>
<dbReference type="PANTHER" id="PTHR42776">
    <property type="entry name" value="SERINE PEPTIDASE S9 FAMILY MEMBER"/>
    <property type="match status" value="1"/>
</dbReference>
<evidence type="ECO:0000313" key="5">
    <source>
        <dbReference type="Proteomes" id="UP001597110"/>
    </source>
</evidence>